<dbReference type="AlphaFoldDB" id="A0A6I3LTL9"/>
<sequence>MSQAALVALDSFGKARMSIGEEGFRESKKDKLTHRKPNGYAYLSFCFIQ</sequence>
<proteinExistence type="predicted"/>
<evidence type="ECO:0000313" key="2">
    <source>
        <dbReference type="Proteomes" id="UP000438760"/>
    </source>
</evidence>
<evidence type="ECO:0000313" key="1">
    <source>
        <dbReference type="EMBL" id="MTG99292.1"/>
    </source>
</evidence>
<comment type="caution">
    <text evidence="1">The sequence shown here is derived from an EMBL/GenBank/DDBJ whole genome shotgun (WGS) entry which is preliminary data.</text>
</comment>
<keyword evidence="2" id="KW-1185">Reference proteome</keyword>
<name>A0A6I3LTL9_9FLAO</name>
<dbReference type="RefSeq" id="WP_155093290.1">
    <property type="nucleotide sequence ID" value="NZ_WMJX01000058.1"/>
</dbReference>
<accession>A0A6I3LTL9</accession>
<dbReference type="EMBL" id="WMJX01000058">
    <property type="protein sequence ID" value="MTG99292.1"/>
    <property type="molecule type" value="Genomic_DNA"/>
</dbReference>
<dbReference type="Proteomes" id="UP000438760">
    <property type="component" value="Unassembled WGS sequence"/>
</dbReference>
<protein>
    <submittedName>
        <fullName evidence="1">Uncharacterized protein</fullName>
    </submittedName>
</protein>
<gene>
    <name evidence="1" type="ORF">GJV76_14365</name>
</gene>
<reference evidence="1 2" key="1">
    <citation type="submission" date="2019-11" db="EMBL/GenBank/DDBJ databases">
        <title>Genome of Strain BIT-d1.</title>
        <authorList>
            <person name="Yang Y."/>
        </authorList>
    </citation>
    <scope>NUCLEOTIDE SEQUENCE [LARGE SCALE GENOMIC DNA]</scope>
    <source>
        <strain evidence="1 2">BIT-d1</strain>
    </source>
</reference>
<organism evidence="1 2">
    <name type="scientific">Myroides albus</name>
    <dbReference type="NCBI Taxonomy" id="2562892"/>
    <lineage>
        <taxon>Bacteria</taxon>
        <taxon>Pseudomonadati</taxon>
        <taxon>Bacteroidota</taxon>
        <taxon>Flavobacteriia</taxon>
        <taxon>Flavobacteriales</taxon>
        <taxon>Flavobacteriaceae</taxon>
        <taxon>Myroides</taxon>
    </lineage>
</organism>